<evidence type="ECO:0000313" key="1">
    <source>
        <dbReference type="EMBL" id="KAK7244827.1"/>
    </source>
</evidence>
<reference evidence="1 2" key="1">
    <citation type="submission" date="2024-01" db="EMBL/GenBank/DDBJ databases">
        <title>The genomes of 5 underutilized Papilionoideae crops provide insights into root nodulation and disease resistanc.</title>
        <authorList>
            <person name="Yuan L."/>
        </authorList>
    </citation>
    <scope>NUCLEOTIDE SEQUENCE [LARGE SCALE GENOMIC DNA]</scope>
    <source>
        <strain evidence="1">ZHUSHIDOU_FW_LH</strain>
        <tissue evidence="1">Leaf</tissue>
    </source>
</reference>
<organism evidence="1 2">
    <name type="scientific">Crotalaria pallida</name>
    <name type="common">Smooth rattlebox</name>
    <name type="synonym">Crotalaria striata</name>
    <dbReference type="NCBI Taxonomy" id="3830"/>
    <lineage>
        <taxon>Eukaryota</taxon>
        <taxon>Viridiplantae</taxon>
        <taxon>Streptophyta</taxon>
        <taxon>Embryophyta</taxon>
        <taxon>Tracheophyta</taxon>
        <taxon>Spermatophyta</taxon>
        <taxon>Magnoliopsida</taxon>
        <taxon>eudicotyledons</taxon>
        <taxon>Gunneridae</taxon>
        <taxon>Pentapetalae</taxon>
        <taxon>rosids</taxon>
        <taxon>fabids</taxon>
        <taxon>Fabales</taxon>
        <taxon>Fabaceae</taxon>
        <taxon>Papilionoideae</taxon>
        <taxon>50 kb inversion clade</taxon>
        <taxon>genistoids sensu lato</taxon>
        <taxon>core genistoids</taxon>
        <taxon>Crotalarieae</taxon>
        <taxon>Crotalaria</taxon>
    </lineage>
</organism>
<sequence>MLCYEEDGCTFKNDADSEKQVAISDVTTRDETTATATGNASEPARTVGGNVSKLVGIVAPAETVTRNAPEQTEIVVLAGTKPKYVAFATTYVAFDYNHLLRATYYGFKSATVWVEDMMMEQAEKKTR</sequence>
<dbReference type="EMBL" id="JAYWIO010000008">
    <property type="protein sequence ID" value="KAK7244827.1"/>
    <property type="molecule type" value="Genomic_DNA"/>
</dbReference>
<keyword evidence="2" id="KW-1185">Reference proteome</keyword>
<protein>
    <submittedName>
        <fullName evidence="1">Uncharacterized protein</fullName>
    </submittedName>
</protein>
<comment type="caution">
    <text evidence="1">The sequence shown here is derived from an EMBL/GenBank/DDBJ whole genome shotgun (WGS) entry which is preliminary data.</text>
</comment>
<proteinExistence type="predicted"/>
<dbReference type="Proteomes" id="UP001372338">
    <property type="component" value="Unassembled WGS sequence"/>
</dbReference>
<dbReference type="AlphaFoldDB" id="A0AAN9E427"/>
<gene>
    <name evidence="1" type="ORF">RIF29_39654</name>
</gene>
<name>A0AAN9E427_CROPI</name>
<evidence type="ECO:0000313" key="2">
    <source>
        <dbReference type="Proteomes" id="UP001372338"/>
    </source>
</evidence>
<accession>A0AAN9E427</accession>